<dbReference type="FunFam" id="1.10.3730.10:FF:000001">
    <property type="entry name" value="Pyrroline-5-carboxylate reductase"/>
    <property type="match status" value="1"/>
</dbReference>
<dbReference type="GO" id="GO:0055129">
    <property type="term" value="P:L-proline biosynthetic process"/>
    <property type="evidence" value="ECO:0007669"/>
    <property type="project" value="UniProtKB-UniRule"/>
</dbReference>
<dbReference type="PANTHER" id="PTHR11645:SF0">
    <property type="entry name" value="PYRROLINE-5-CARBOXYLATE REDUCTASE 3"/>
    <property type="match status" value="1"/>
</dbReference>
<dbReference type="PIRSF" id="PIRSF000193">
    <property type="entry name" value="Pyrrol-5-carb_rd"/>
    <property type="match status" value="1"/>
</dbReference>
<name>A0A9D9DAI3_9GAMM</name>
<keyword evidence="4" id="KW-0641">Proline biosynthesis</keyword>
<evidence type="ECO:0000259" key="7">
    <source>
        <dbReference type="Pfam" id="PF03807"/>
    </source>
</evidence>
<proteinExistence type="inferred from homology"/>
<dbReference type="EC" id="1.5.1.2" evidence="4 5"/>
<dbReference type="InterPro" id="IPR029036">
    <property type="entry name" value="P5CR_dimer"/>
</dbReference>
<comment type="pathway">
    <text evidence="4">Amino-acid biosynthesis; L-proline biosynthesis; L-proline from L-glutamate 5-semialdehyde: step 1/1.</text>
</comment>
<evidence type="ECO:0000256" key="6">
    <source>
        <dbReference type="PIRSR" id="PIRSR000193-1"/>
    </source>
</evidence>
<comment type="similarity">
    <text evidence="1 4">Belongs to the pyrroline-5-carboxylate reductase family.</text>
</comment>
<dbReference type="InterPro" id="IPR028939">
    <property type="entry name" value="P5C_Rdtase_cat_N"/>
</dbReference>
<evidence type="ECO:0000256" key="5">
    <source>
        <dbReference type="NCBIfam" id="TIGR00112"/>
    </source>
</evidence>
<feature type="domain" description="Pyrroline-5-carboxylate reductase catalytic N-terminal" evidence="7">
    <location>
        <begin position="3"/>
        <end position="98"/>
    </location>
</feature>
<dbReference type="Proteomes" id="UP000823631">
    <property type="component" value="Unassembled WGS sequence"/>
</dbReference>
<reference evidence="9" key="2">
    <citation type="journal article" date="2021" name="PeerJ">
        <title>Extensive microbial diversity within the chicken gut microbiome revealed by metagenomics and culture.</title>
        <authorList>
            <person name="Gilroy R."/>
            <person name="Ravi A."/>
            <person name="Getino M."/>
            <person name="Pursley I."/>
            <person name="Horton D.L."/>
            <person name="Alikhan N.F."/>
            <person name="Baker D."/>
            <person name="Gharbi K."/>
            <person name="Hall N."/>
            <person name="Watson M."/>
            <person name="Adriaenssens E.M."/>
            <person name="Foster-Nyarko E."/>
            <person name="Jarju S."/>
            <person name="Secka A."/>
            <person name="Antonio M."/>
            <person name="Oren A."/>
            <person name="Chaudhuri R.R."/>
            <person name="La Ragione R."/>
            <person name="Hildebrand F."/>
            <person name="Pallen M.J."/>
        </authorList>
    </citation>
    <scope>NUCLEOTIDE SEQUENCE</scope>
    <source>
        <strain evidence="9">17213</strain>
    </source>
</reference>
<comment type="subcellular location">
    <subcellularLocation>
        <location evidence="4">Cytoplasm</location>
    </subcellularLocation>
</comment>
<feature type="binding site" evidence="6">
    <location>
        <begin position="7"/>
        <end position="12"/>
    </location>
    <ligand>
        <name>NADP(+)</name>
        <dbReference type="ChEBI" id="CHEBI:58349"/>
    </ligand>
</feature>
<keyword evidence="3 4" id="KW-0560">Oxidoreductase</keyword>
<evidence type="ECO:0000259" key="8">
    <source>
        <dbReference type="Pfam" id="PF14748"/>
    </source>
</evidence>
<dbReference type="NCBIfam" id="TIGR00112">
    <property type="entry name" value="proC"/>
    <property type="match status" value="1"/>
</dbReference>
<dbReference type="Gene3D" id="3.40.50.720">
    <property type="entry name" value="NAD(P)-binding Rossmann-like Domain"/>
    <property type="match status" value="1"/>
</dbReference>
<dbReference type="SUPFAM" id="SSF51735">
    <property type="entry name" value="NAD(P)-binding Rossmann-fold domains"/>
    <property type="match status" value="1"/>
</dbReference>
<feature type="domain" description="Pyrroline-5-carboxylate reductase dimerisation" evidence="8">
    <location>
        <begin position="161"/>
        <end position="265"/>
    </location>
</feature>
<comment type="catalytic activity">
    <reaction evidence="4">
        <text>L-proline + NAD(+) = (S)-1-pyrroline-5-carboxylate + NADH + 2 H(+)</text>
        <dbReference type="Rhea" id="RHEA:14105"/>
        <dbReference type="ChEBI" id="CHEBI:15378"/>
        <dbReference type="ChEBI" id="CHEBI:17388"/>
        <dbReference type="ChEBI" id="CHEBI:57540"/>
        <dbReference type="ChEBI" id="CHEBI:57945"/>
        <dbReference type="ChEBI" id="CHEBI:60039"/>
        <dbReference type="EC" id="1.5.1.2"/>
    </reaction>
</comment>
<dbReference type="AlphaFoldDB" id="A0A9D9DAI3"/>
<gene>
    <name evidence="4 9" type="primary">proC</name>
    <name evidence="9" type="ORF">IAB19_00515</name>
</gene>
<dbReference type="InterPro" id="IPR008927">
    <property type="entry name" value="6-PGluconate_DH-like_C_sf"/>
</dbReference>
<dbReference type="Gene3D" id="1.10.3730.10">
    <property type="entry name" value="ProC C-terminal domain-like"/>
    <property type="match status" value="1"/>
</dbReference>
<evidence type="ECO:0000256" key="4">
    <source>
        <dbReference type="HAMAP-Rule" id="MF_01925"/>
    </source>
</evidence>
<keyword evidence="4" id="KW-0963">Cytoplasm</keyword>
<protein>
    <recommendedName>
        <fullName evidence="4 5">Pyrroline-5-carboxylate reductase</fullName>
        <shortName evidence="4">P5C reductase</shortName>
        <shortName evidence="4">P5CR</shortName>
        <ecNumber evidence="4 5">1.5.1.2</ecNumber>
    </recommendedName>
    <alternativeName>
        <fullName evidence="4">PCA reductase</fullName>
    </alternativeName>
</protein>
<dbReference type="GO" id="GO:0005737">
    <property type="term" value="C:cytoplasm"/>
    <property type="evidence" value="ECO:0007669"/>
    <property type="project" value="UniProtKB-SubCell"/>
</dbReference>
<dbReference type="InterPro" id="IPR000304">
    <property type="entry name" value="Pyrroline-COOH_reductase"/>
</dbReference>
<evidence type="ECO:0000313" key="10">
    <source>
        <dbReference type="Proteomes" id="UP000823631"/>
    </source>
</evidence>
<feature type="binding site" evidence="6">
    <location>
        <position position="54"/>
    </location>
    <ligand>
        <name>NADPH</name>
        <dbReference type="ChEBI" id="CHEBI:57783"/>
    </ligand>
</feature>
<dbReference type="SUPFAM" id="SSF48179">
    <property type="entry name" value="6-phosphogluconate dehydrogenase C-terminal domain-like"/>
    <property type="match status" value="1"/>
</dbReference>
<reference evidence="9" key="1">
    <citation type="submission" date="2020-10" db="EMBL/GenBank/DDBJ databases">
        <authorList>
            <person name="Gilroy R."/>
        </authorList>
    </citation>
    <scope>NUCLEOTIDE SEQUENCE</scope>
    <source>
        <strain evidence="9">17213</strain>
    </source>
</reference>
<sequence>MSKIAFIGGGNMSSCVFNGIKKTRGDLDEIVVSGPHLEKLQHFADDGAKITTNNVEAAQSSEVVVLGVKPQMLTGVLEELSGAGVDFKNKLIVSMAAGFTCKSITRLTGSERIIRIMPNTPSKLGLGVIGISYNTSVQEDDKTLAQDLLKGLGTVIECADEEGINVIGCLGGSTPAFLYRFLEALIAEGVKRGFTEEAARNMIEQMAEGTAAMCKANHDVTIGQLREAVTSKGGTTLEGLKKMTEYKFEEMISAVVQASMDRTHEFERMF</sequence>
<evidence type="ECO:0000256" key="1">
    <source>
        <dbReference type="ARBA" id="ARBA00005525"/>
    </source>
</evidence>
<dbReference type="Pfam" id="PF14748">
    <property type="entry name" value="P5CR_dimer"/>
    <property type="match status" value="1"/>
</dbReference>
<dbReference type="Pfam" id="PF03807">
    <property type="entry name" value="F420_oxidored"/>
    <property type="match status" value="1"/>
</dbReference>
<evidence type="ECO:0000256" key="3">
    <source>
        <dbReference type="ARBA" id="ARBA00023002"/>
    </source>
</evidence>
<keyword evidence="2 4" id="KW-0521">NADP</keyword>
<comment type="catalytic activity">
    <reaction evidence="4">
        <text>L-proline + NADP(+) = (S)-1-pyrroline-5-carboxylate + NADPH + 2 H(+)</text>
        <dbReference type="Rhea" id="RHEA:14109"/>
        <dbReference type="ChEBI" id="CHEBI:15378"/>
        <dbReference type="ChEBI" id="CHEBI:17388"/>
        <dbReference type="ChEBI" id="CHEBI:57783"/>
        <dbReference type="ChEBI" id="CHEBI:58349"/>
        <dbReference type="ChEBI" id="CHEBI:60039"/>
        <dbReference type="EC" id="1.5.1.2"/>
    </reaction>
</comment>
<organism evidence="9 10">
    <name type="scientific">Candidatus Avisuccinivibrio stercorigallinarum</name>
    <dbReference type="NCBI Taxonomy" id="2840704"/>
    <lineage>
        <taxon>Bacteria</taxon>
        <taxon>Pseudomonadati</taxon>
        <taxon>Pseudomonadota</taxon>
        <taxon>Gammaproteobacteria</taxon>
        <taxon>Aeromonadales</taxon>
        <taxon>Succinivibrionaceae</taxon>
        <taxon>Succinivibrionaceae incertae sedis</taxon>
        <taxon>Candidatus Avisuccinivibrio</taxon>
    </lineage>
</organism>
<evidence type="ECO:0000256" key="2">
    <source>
        <dbReference type="ARBA" id="ARBA00022857"/>
    </source>
</evidence>
<dbReference type="InterPro" id="IPR036291">
    <property type="entry name" value="NAD(P)-bd_dom_sf"/>
</dbReference>
<dbReference type="PANTHER" id="PTHR11645">
    <property type="entry name" value="PYRROLINE-5-CARBOXYLATE REDUCTASE"/>
    <property type="match status" value="1"/>
</dbReference>
<comment type="function">
    <text evidence="4">Catalyzes the reduction of 1-pyrroline-5-carboxylate (PCA) to L-proline.</text>
</comment>
<dbReference type="GO" id="GO:0004735">
    <property type="term" value="F:pyrroline-5-carboxylate reductase activity"/>
    <property type="evidence" value="ECO:0007669"/>
    <property type="project" value="UniProtKB-UniRule"/>
</dbReference>
<evidence type="ECO:0000313" key="9">
    <source>
        <dbReference type="EMBL" id="MBO8414852.1"/>
    </source>
</evidence>
<accession>A0A9D9DAI3</accession>
<dbReference type="HAMAP" id="MF_01925">
    <property type="entry name" value="P5C_reductase"/>
    <property type="match status" value="1"/>
</dbReference>
<comment type="caution">
    <text evidence="9">The sequence shown here is derived from an EMBL/GenBank/DDBJ whole genome shotgun (WGS) entry which is preliminary data.</text>
</comment>
<dbReference type="EMBL" id="JADINH010000006">
    <property type="protein sequence ID" value="MBO8414852.1"/>
    <property type="molecule type" value="Genomic_DNA"/>
</dbReference>
<keyword evidence="4" id="KW-0028">Amino-acid biosynthesis</keyword>